<evidence type="ECO:0000313" key="1">
    <source>
        <dbReference type="EMBL" id="KAJ9121031.1"/>
    </source>
</evidence>
<evidence type="ECO:0000313" key="2">
    <source>
        <dbReference type="Proteomes" id="UP001234202"/>
    </source>
</evidence>
<keyword evidence="2" id="KW-1185">Reference proteome</keyword>
<comment type="caution">
    <text evidence="1">The sequence shown here is derived from an EMBL/GenBank/DDBJ whole genome shotgun (WGS) entry which is preliminary data.</text>
</comment>
<dbReference type="Proteomes" id="UP001234202">
    <property type="component" value="Unassembled WGS sequence"/>
</dbReference>
<proteinExistence type="predicted"/>
<accession>A0ACC2XD82</accession>
<protein>
    <submittedName>
        <fullName evidence="1">Uncharacterized protein</fullName>
    </submittedName>
</protein>
<dbReference type="EMBL" id="JASBWV010000019">
    <property type="protein sequence ID" value="KAJ9121031.1"/>
    <property type="molecule type" value="Genomic_DNA"/>
</dbReference>
<sequence length="863" mass="91471">MAQVVPSITALPLDSTAAPSAEDIQNRLPSICVDYLSHDWQEEDVWASWRSMTRHKNEIANGVRLENASWRTWWKQRNKLKTISPETLNWLKDSDVTWLYGPLHTAVEPVPPPKVATTDERLGIVRADSGTKPILKHRTLSEMLTIPMPSSPVLESTYMVDDDDITDSGEHTPRPQLMQTKSDTNIVRRNNTRKSSPPRGPIGSGGRTPVESAIAGPATPESEALPTGSKRHISFNTFVEQCIAVDDPNEIPSIEADAMDDEEDDDDDSDGMLEIRSASSSGRTSSSRSSRPTLSRHSSVSSADHMTIAKIAPTTLKTLGGADGTPLIHAPPEAYAAEHGDDPRAAHYRHQPPAQPASGYLSPGGSSNQWDEEDDYDVGLDYFSGPDLGVGDEYDTKRHMGSSSETPRAVQSNLGKYIHYGPAKAPNAAPQVGSAPNSAKWRQNSSSPSSSASASSPAVPKSTLSPKAHNSDIPSSPMSPQPQPSRGILKVRTPNQNSSTTHIEDSSPTSSYFNFNPSPATGFGGFVQGVQRVIKETPTGSLPLYDAAGPLQSPPSGPQSVPTSPAIGSEPNERGRSVVRTPTLVDRSLSRGTTNSASVSPNAARLPVQIPNSGAIGSANSGNRPAFIETGSFGGKTVFTPDLSTDGMTSPGFPASTAEYAAMDRSGRGIGARATGGLPAVQANEMDVDPSDETYVAEKSNTPTPHSSPQIVLRRIVDTSPSSLPHDSGSVSSATNPSSSSLASSELPVLYHPSTTNQPATSALLASTATSSSPVKRNHARSPSLPTLGLGENIFSRKPPRQHSEAAEEQSGTIVGRAVNIANTAKDLFGALWSYGSQQDQTRLQPSESGTEDETSSTKVTPS</sequence>
<reference evidence="1" key="1">
    <citation type="submission" date="2023-04" db="EMBL/GenBank/DDBJ databases">
        <title>Draft Genome sequencing of Naganishia species isolated from polar environments using Oxford Nanopore Technology.</title>
        <authorList>
            <person name="Leo P."/>
            <person name="Venkateswaran K."/>
        </authorList>
    </citation>
    <scope>NUCLEOTIDE SEQUENCE</scope>
    <source>
        <strain evidence="1">DBVPG 5303</strain>
    </source>
</reference>
<gene>
    <name evidence="1" type="ORF">QFC24_005012</name>
</gene>
<name>A0ACC2XD82_9TREE</name>
<organism evidence="1 2">
    <name type="scientific">Naganishia onofrii</name>
    <dbReference type="NCBI Taxonomy" id="1851511"/>
    <lineage>
        <taxon>Eukaryota</taxon>
        <taxon>Fungi</taxon>
        <taxon>Dikarya</taxon>
        <taxon>Basidiomycota</taxon>
        <taxon>Agaricomycotina</taxon>
        <taxon>Tremellomycetes</taxon>
        <taxon>Filobasidiales</taxon>
        <taxon>Filobasidiaceae</taxon>
        <taxon>Naganishia</taxon>
    </lineage>
</organism>